<dbReference type="Pfam" id="PF04358">
    <property type="entry name" value="DsrC"/>
    <property type="match status" value="1"/>
</dbReference>
<dbReference type="EMBL" id="QICH01000003">
    <property type="protein sequence ID" value="PXF62565.1"/>
    <property type="molecule type" value="Genomic_DNA"/>
</dbReference>
<comment type="similarity">
    <text evidence="3">Belongs to the dsrC/tusE family.</text>
</comment>
<keyword evidence="6" id="KW-1185">Reference proteome</keyword>
<organism evidence="5 6">
    <name type="scientific">Kangiella spongicola</name>
    <dbReference type="NCBI Taxonomy" id="796379"/>
    <lineage>
        <taxon>Bacteria</taxon>
        <taxon>Pseudomonadati</taxon>
        <taxon>Pseudomonadota</taxon>
        <taxon>Gammaproteobacteria</taxon>
        <taxon>Kangiellales</taxon>
        <taxon>Kangiellaceae</taxon>
        <taxon>Kangiella</taxon>
    </lineage>
</organism>
<dbReference type="SUPFAM" id="SSF69721">
    <property type="entry name" value="DsrC, the gamma subunit of dissimilatory sulfite reductase"/>
    <property type="match status" value="1"/>
</dbReference>
<dbReference type="InterPro" id="IPR043163">
    <property type="entry name" value="DsrC-like_N"/>
</dbReference>
<feature type="active site" description="Cysteine persulfide intermediate" evidence="4">
    <location>
        <position position="107"/>
    </location>
</feature>
<dbReference type="InterPro" id="IPR025526">
    <property type="entry name" value="DsrC-like_dom_sf"/>
</dbReference>
<evidence type="ECO:0000313" key="5">
    <source>
        <dbReference type="EMBL" id="PXF62565.1"/>
    </source>
</evidence>
<dbReference type="OrthoDB" id="9786347at2"/>
<dbReference type="Proteomes" id="UP000247689">
    <property type="component" value="Unassembled WGS sequence"/>
</dbReference>
<accession>A0A318D3Y2</accession>
<dbReference type="PANTHER" id="PTHR37010:SF1">
    <property type="entry name" value="SULFURTRANSFERASE TUSE"/>
    <property type="match status" value="1"/>
</dbReference>
<dbReference type="InterPro" id="IPR042072">
    <property type="entry name" value="DsrC-like_C"/>
</dbReference>
<comment type="subcellular location">
    <subcellularLocation>
        <location evidence="1">Cytoplasm</location>
    </subcellularLocation>
</comment>
<reference evidence="5 6" key="1">
    <citation type="submission" date="2018-05" db="EMBL/GenBank/DDBJ databases">
        <title>Kangiella spongicola genome sequence.</title>
        <authorList>
            <person name="Maclea K.S."/>
            <person name="Goen A.E."/>
            <person name="Kelley C."/>
            <person name="Underriner A."/>
            <person name="Silverwood T."/>
            <person name="Trachtenberg A.M."/>
        </authorList>
    </citation>
    <scope>NUCLEOTIDE SEQUENCE [LARGE SCALE GENOMIC DNA]</scope>
    <source>
        <strain evidence="5 6">ATCC BAA-2076</strain>
    </source>
</reference>
<evidence type="ECO:0000256" key="4">
    <source>
        <dbReference type="PIRSR" id="PIRSR006223-50"/>
    </source>
</evidence>
<dbReference type="PANTHER" id="PTHR37010">
    <property type="entry name" value="SULFURTRANSFERASE TUSE"/>
    <property type="match status" value="1"/>
</dbReference>
<dbReference type="Gene3D" id="1.10.10.370">
    <property type="entry name" value="DsrC-like protein, C-terminal domain"/>
    <property type="match status" value="1"/>
</dbReference>
<dbReference type="RefSeq" id="WP_110201474.1">
    <property type="nucleotide sequence ID" value="NZ_QICH01000003.1"/>
</dbReference>
<comment type="function">
    <text evidence="3">Part of a sulfur-relay system.</text>
</comment>
<dbReference type="InterPro" id="IPR007453">
    <property type="entry name" value="DsrC/TusE"/>
</dbReference>
<keyword evidence="2" id="KW-0963">Cytoplasm</keyword>
<evidence type="ECO:0000256" key="1">
    <source>
        <dbReference type="ARBA" id="ARBA00004496"/>
    </source>
</evidence>
<keyword evidence="3 5" id="KW-0808">Transferase</keyword>
<sequence length="108" mass="12225">MSVDLTTLPRDKEGYLTDSSVWNEAVATAIAEEEGIELNEDHWQVVQYVRQFYVEFNTSPSIRPLVKYLANQWSTEKGNSIYLHILFPEGPAKQATKIAGLPKPARCI</sequence>
<comment type="caution">
    <text evidence="5">The sequence shown here is derived from an EMBL/GenBank/DDBJ whole genome shotgun (WGS) entry which is preliminary data.</text>
</comment>
<gene>
    <name evidence="5" type="ORF">DL796_09495</name>
</gene>
<evidence type="ECO:0000256" key="2">
    <source>
        <dbReference type="ARBA" id="ARBA00022490"/>
    </source>
</evidence>
<dbReference type="GO" id="GO:0097163">
    <property type="term" value="F:sulfur carrier activity"/>
    <property type="evidence" value="ECO:0007669"/>
    <property type="project" value="TreeGrafter"/>
</dbReference>
<dbReference type="GO" id="GO:0005737">
    <property type="term" value="C:cytoplasm"/>
    <property type="evidence" value="ECO:0007669"/>
    <property type="project" value="UniProtKB-SubCell"/>
</dbReference>
<dbReference type="PIRSF" id="PIRSF006223">
    <property type="entry name" value="DsrC_TusE"/>
    <property type="match status" value="1"/>
</dbReference>
<proteinExistence type="inferred from homology"/>
<dbReference type="NCBIfam" id="TIGR03342">
    <property type="entry name" value="dsrC_tusE_dsvC"/>
    <property type="match status" value="1"/>
</dbReference>
<dbReference type="GO" id="GO:0002143">
    <property type="term" value="P:tRNA wobble position uridine thiolation"/>
    <property type="evidence" value="ECO:0007669"/>
    <property type="project" value="TreeGrafter"/>
</dbReference>
<evidence type="ECO:0000256" key="3">
    <source>
        <dbReference type="PIRNR" id="PIRNR006223"/>
    </source>
</evidence>
<dbReference type="AlphaFoldDB" id="A0A318D3Y2"/>
<dbReference type="Gene3D" id="3.30.1420.10">
    <property type="match status" value="1"/>
</dbReference>
<protein>
    <recommendedName>
        <fullName evidence="3">Sulfurtransferase</fullName>
        <ecNumber evidence="3">2.8.1.-</ecNumber>
    </recommendedName>
</protein>
<evidence type="ECO:0000313" key="6">
    <source>
        <dbReference type="Proteomes" id="UP000247689"/>
    </source>
</evidence>
<name>A0A318D3Y2_9GAMM</name>
<dbReference type="EC" id="2.8.1.-" evidence="3"/>
<dbReference type="GO" id="GO:0016740">
    <property type="term" value="F:transferase activity"/>
    <property type="evidence" value="ECO:0007669"/>
    <property type="project" value="UniProtKB-KW"/>
</dbReference>